<evidence type="ECO:0000313" key="2">
    <source>
        <dbReference type="Proteomes" id="UP000276776"/>
    </source>
</evidence>
<dbReference type="Proteomes" id="UP000276776">
    <property type="component" value="Unassembled WGS sequence"/>
</dbReference>
<keyword evidence="2" id="KW-1185">Reference proteome</keyword>
<sequence>MLSNLLCIIIHHLLNKEQEEMIVKPSLKASHVGDGGWGQGMTRSQPLPFHSSRNCRHKLEEHELKLQMLSFKQSSASYTFAKKH</sequence>
<dbReference type="WBParaSite" id="TCLT_0001037701-mRNA-1">
    <property type="protein sequence ID" value="TCLT_0001037701-mRNA-1"/>
    <property type="gene ID" value="TCLT_0001037701"/>
</dbReference>
<protein>
    <submittedName>
        <fullName evidence="3">Ovule protein</fullName>
    </submittedName>
</protein>
<name>A0A0N5DB15_THECL</name>
<organism evidence="3">
    <name type="scientific">Thelazia callipaeda</name>
    <name type="common">Oriental eyeworm</name>
    <name type="synonym">Parasitic nematode</name>
    <dbReference type="NCBI Taxonomy" id="103827"/>
    <lineage>
        <taxon>Eukaryota</taxon>
        <taxon>Metazoa</taxon>
        <taxon>Ecdysozoa</taxon>
        <taxon>Nematoda</taxon>
        <taxon>Chromadorea</taxon>
        <taxon>Rhabditida</taxon>
        <taxon>Spirurina</taxon>
        <taxon>Spiruromorpha</taxon>
        <taxon>Thelazioidea</taxon>
        <taxon>Thelaziidae</taxon>
        <taxon>Thelazia</taxon>
    </lineage>
</organism>
<accession>A0A0N5DB15</accession>
<dbReference type="EMBL" id="UYYF01005076">
    <property type="protein sequence ID" value="VDN08055.1"/>
    <property type="molecule type" value="Genomic_DNA"/>
</dbReference>
<gene>
    <name evidence="1" type="ORF">TCLT_LOCUS10366</name>
</gene>
<reference evidence="1 2" key="2">
    <citation type="submission" date="2018-11" db="EMBL/GenBank/DDBJ databases">
        <authorList>
            <consortium name="Pathogen Informatics"/>
        </authorList>
    </citation>
    <scope>NUCLEOTIDE SEQUENCE [LARGE SCALE GENOMIC DNA]</scope>
</reference>
<proteinExistence type="predicted"/>
<reference evidence="3" key="1">
    <citation type="submission" date="2017-02" db="UniProtKB">
        <authorList>
            <consortium name="WormBaseParasite"/>
        </authorList>
    </citation>
    <scope>IDENTIFICATION</scope>
</reference>
<dbReference type="AlphaFoldDB" id="A0A0N5DB15"/>
<evidence type="ECO:0000313" key="3">
    <source>
        <dbReference type="WBParaSite" id="TCLT_0001037701-mRNA-1"/>
    </source>
</evidence>
<evidence type="ECO:0000313" key="1">
    <source>
        <dbReference type="EMBL" id="VDN08055.1"/>
    </source>
</evidence>